<evidence type="ECO:0000313" key="14">
    <source>
        <dbReference type="Proteomes" id="UP000029228"/>
    </source>
</evidence>
<dbReference type="OrthoDB" id="5592809at2"/>
<dbReference type="PANTHER" id="PTHR30561:SF9">
    <property type="entry name" value="4-AMINO-4-DEOXY-L-ARABINOSE-PHOSPHOUNDECAPRENOL FLIPPASE SUBUNIT ARNF-RELATED"/>
    <property type="match status" value="1"/>
</dbReference>
<feature type="transmembrane region" description="Helical" evidence="12">
    <location>
        <begin position="89"/>
        <end position="111"/>
    </location>
</feature>
<evidence type="ECO:0000256" key="4">
    <source>
        <dbReference type="ARBA" id="ARBA00022516"/>
    </source>
</evidence>
<dbReference type="Gene3D" id="1.10.3730.20">
    <property type="match status" value="1"/>
</dbReference>
<dbReference type="AlphaFoldDB" id="A0A090SLQ4"/>
<evidence type="ECO:0000313" key="13">
    <source>
        <dbReference type="EMBL" id="GAL20327.1"/>
    </source>
</evidence>
<reference evidence="13 14" key="1">
    <citation type="submission" date="2014-09" db="EMBL/GenBank/DDBJ databases">
        <title>Vibrio maritimus JCM 19235. (C45) whole genome shotgun sequence.</title>
        <authorList>
            <person name="Sawabe T."/>
            <person name="Meirelles P."/>
            <person name="Nakanishi M."/>
            <person name="Sayaka M."/>
            <person name="Hattori M."/>
            <person name="Ohkuma M."/>
        </authorList>
    </citation>
    <scope>NUCLEOTIDE SEQUENCE [LARGE SCALE GENOMIC DNA]</scope>
    <source>
        <strain evidence="14">JCM19235</strain>
    </source>
</reference>
<evidence type="ECO:0000256" key="11">
    <source>
        <dbReference type="ARBA" id="ARBA00023136"/>
    </source>
</evidence>
<organism evidence="13 14">
    <name type="scientific">Vibrio maritimus</name>
    <dbReference type="NCBI Taxonomy" id="990268"/>
    <lineage>
        <taxon>Bacteria</taxon>
        <taxon>Pseudomonadati</taxon>
        <taxon>Pseudomonadota</taxon>
        <taxon>Gammaproteobacteria</taxon>
        <taxon>Vibrionales</taxon>
        <taxon>Vibrionaceae</taxon>
        <taxon>Vibrio</taxon>
    </lineage>
</organism>
<comment type="caution">
    <text evidence="13">The sequence shown here is derived from an EMBL/GenBank/DDBJ whole genome shotgun (WGS) entry which is preliminary data.</text>
</comment>
<dbReference type="Proteomes" id="UP000029228">
    <property type="component" value="Unassembled WGS sequence"/>
</dbReference>
<dbReference type="NCBIfam" id="NF002816">
    <property type="entry name" value="PRK02971.1-2"/>
    <property type="match status" value="1"/>
</dbReference>
<comment type="pathway">
    <text evidence="12">Bacterial outer membrane biogenesis; lipopolysaccharide biosynthesis.</text>
</comment>
<evidence type="ECO:0000256" key="10">
    <source>
        <dbReference type="ARBA" id="ARBA00023098"/>
    </source>
</evidence>
<evidence type="ECO:0000256" key="12">
    <source>
        <dbReference type="HAMAP-Rule" id="MF_00538"/>
    </source>
</evidence>
<protein>
    <recommendedName>
        <fullName evidence="12">Probable 4-amino-4-deoxy-L-arabinose-phosphoundecaprenol flippase subunit ArnF</fullName>
        <shortName evidence="12">L-Ara4N-phosphoundecaprenol flippase subunit ArnF</shortName>
    </recommendedName>
    <alternativeName>
        <fullName evidence="12">Undecaprenyl phosphate-aminoarabinose flippase subunit ArnF</fullName>
    </alternativeName>
</protein>
<dbReference type="SUPFAM" id="SSF103481">
    <property type="entry name" value="Multidrug resistance efflux transporter EmrE"/>
    <property type="match status" value="1"/>
</dbReference>
<accession>A0A090SLQ4</accession>
<evidence type="ECO:0000256" key="7">
    <source>
        <dbReference type="ARBA" id="ARBA00022692"/>
    </source>
</evidence>
<evidence type="ECO:0000256" key="2">
    <source>
        <dbReference type="ARBA" id="ARBA00022448"/>
    </source>
</evidence>
<dbReference type="InterPro" id="IPR037185">
    <property type="entry name" value="EmrE-like"/>
</dbReference>
<keyword evidence="10 12" id="KW-0443">Lipid metabolism</keyword>
<evidence type="ECO:0000256" key="3">
    <source>
        <dbReference type="ARBA" id="ARBA00022475"/>
    </source>
</evidence>
<comment type="caution">
    <text evidence="12">Lacks conserved residue(s) required for the propagation of feature annotation.</text>
</comment>
<keyword evidence="6 12" id="KW-0441">Lipid A biosynthesis</keyword>
<sequence length="151" mass="16294">MVLKDIKAGLPVALLSVCLISVAQLAMKWGMGNLSKQWEVIEPLLYTLDVTPLLSTAWPALLCVALGLGCYALSMACWVMALKHLPLGVAYPLLSLSYVLVYVLAVTLPWLDEPFSLTKLSGIACILVGLALIFTAKNPAIRLDFSYVTIG</sequence>
<proteinExistence type="inferred from homology"/>
<comment type="similarity">
    <text evidence="12">Belongs to the ArnF family.</text>
</comment>
<dbReference type="EMBL" id="BBMR01000005">
    <property type="protein sequence ID" value="GAL20327.1"/>
    <property type="molecule type" value="Genomic_DNA"/>
</dbReference>
<evidence type="ECO:0000256" key="9">
    <source>
        <dbReference type="ARBA" id="ARBA00022989"/>
    </source>
</evidence>
<dbReference type="GO" id="GO:0009103">
    <property type="term" value="P:lipopolysaccharide biosynthetic process"/>
    <property type="evidence" value="ECO:0007669"/>
    <property type="project" value="UniProtKB-UniRule"/>
</dbReference>
<dbReference type="PANTHER" id="PTHR30561">
    <property type="entry name" value="SMR FAMILY PROTON-DEPENDENT DRUG EFFLUX TRANSPORTER SUGE"/>
    <property type="match status" value="1"/>
</dbReference>
<keyword evidence="5 12" id="KW-0997">Cell inner membrane</keyword>
<dbReference type="GO" id="GO:0005886">
    <property type="term" value="C:plasma membrane"/>
    <property type="evidence" value="ECO:0007669"/>
    <property type="project" value="UniProtKB-SubCell"/>
</dbReference>
<evidence type="ECO:0000256" key="6">
    <source>
        <dbReference type="ARBA" id="ARBA00022556"/>
    </source>
</evidence>
<evidence type="ECO:0000256" key="8">
    <source>
        <dbReference type="ARBA" id="ARBA00022985"/>
    </source>
</evidence>
<keyword evidence="9 12" id="KW-1133">Transmembrane helix</keyword>
<dbReference type="STRING" id="990268.JCM19235_4527"/>
<keyword evidence="2 12" id="KW-0813">Transport</keyword>
<keyword evidence="14" id="KW-1185">Reference proteome</keyword>
<keyword evidence="3 12" id="KW-1003">Cell membrane</keyword>
<keyword evidence="7 12" id="KW-0812">Transmembrane</keyword>
<comment type="subcellular location">
    <subcellularLocation>
        <location evidence="12">Cell inner membrane</location>
        <topology evidence="12">Multi-pass membrane protein</topology>
    </subcellularLocation>
    <subcellularLocation>
        <location evidence="1">Cell membrane</location>
        <topology evidence="1">Multi-pass membrane protein</topology>
    </subcellularLocation>
</comment>
<dbReference type="HAMAP" id="MF_00538">
    <property type="entry name" value="Flippase_ArnF"/>
    <property type="match status" value="1"/>
</dbReference>
<keyword evidence="4 12" id="KW-0444">Lipid biosynthesis</keyword>
<feature type="transmembrane region" description="Helical" evidence="12">
    <location>
        <begin position="117"/>
        <end position="136"/>
    </location>
</feature>
<keyword evidence="8 12" id="KW-0448">Lipopolysaccharide biosynthesis</keyword>
<keyword evidence="11 12" id="KW-0472">Membrane</keyword>
<comment type="function">
    <text evidence="12">Translocates 4-amino-4-deoxy-L-arabinose-phosphoundecaprenol (alpha-L-Ara4N-phosphoundecaprenol) from the cytoplasmic to the periplasmic side of the inner membrane.</text>
</comment>
<dbReference type="UniPathway" id="UPA00030"/>
<evidence type="ECO:0000256" key="5">
    <source>
        <dbReference type="ARBA" id="ARBA00022519"/>
    </source>
</evidence>
<dbReference type="GO" id="GO:0009245">
    <property type="term" value="P:lipid A biosynthetic process"/>
    <property type="evidence" value="ECO:0007669"/>
    <property type="project" value="UniProtKB-UniRule"/>
</dbReference>
<comment type="subunit">
    <text evidence="12">Heterodimer of ArnE and ArnF.</text>
</comment>
<feature type="transmembrane region" description="Helical" evidence="12">
    <location>
        <begin position="57"/>
        <end position="82"/>
    </location>
</feature>
<dbReference type="GO" id="GO:1901505">
    <property type="term" value="F:carbohydrate derivative transmembrane transporter activity"/>
    <property type="evidence" value="ECO:0007669"/>
    <property type="project" value="InterPro"/>
</dbReference>
<gene>
    <name evidence="12" type="primary">arnF</name>
    <name evidence="13" type="ORF">JCM19235_4527</name>
</gene>
<evidence type="ECO:0000256" key="1">
    <source>
        <dbReference type="ARBA" id="ARBA00004651"/>
    </source>
</evidence>
<dbReference type="InterPro" id="IPR000390">
    <property type="entry name" value="Small_drug/metabolite_transptr"/>
</dbReference>
<dbReference type="InterPro" id="IPR022832">
    <property type="entry name" value="Flippase_ArnF"/>
</dbReference>
<name>A0A090SLQ4_9VIBR</name>